<dbReference type="AlphaFoldDB" id="A0ABD3WTY8"/>
<dbReference type="InterPro" id="IPR003107">
    <property type="entry name" value="HAT"/>
</dbReference>
<evidence type="ECO:0000313" key="4">
    <source>
        <dbReference type="Proteomes" id="UP001634394"/>
    </source>
</evidence>
<comment type="similarity">
    <text evidence="1">Belongs to the UTP6 family.</text>
</comment>
<evidence type="ECO:0000313" key="3">
    <source>
        <dbReference type="EMBL" id="KAL3876218.1"/>
    </source>
</evidence>
<dbReference type="InterPro" id="IPR011990">
    <property type="entry name" value="TPR-like_helical_dom_sf"/>
</dbReference>
<keyword evidence="4" id="KW-1185">Reference proteome</keyword>
<dbReference type="SMART" id="SM00386">
    <property type="entry name" value="HAT"/>
    <property type="match status" value="2"/>
</dbReference>
<gene>
    <name evidence="3" type="ORF">ACJMK2_034088</name>
</gene>
<organism evidence="3 4">
    <name type="scientific">Sinanodonta woodiana</name>
    <name type="common">Chinese pond mussel</name>
    <name type="synonym">Anodonta woodiana</name>
    <dbReference type="NCBI Taxonomy" id="1069815"/>
    <lineage>
        <taxon>Eukaryota</taxon>
        <taxon>Metazoa</taxon>
        <taxon>Spiralia</taxon>
        <taxon>Lophotrochozoa</taxon>
        <taxon>Mollusca</taxon>
        <taxon>Bivalvia</taxon>
        <taxon>Autobranchia</taxon>
        <taxon>Heteroconchia</taxon>
        <taxon>Palaeoheterodonta</taxon>
        <taxon>Unionida</taxon>
        <taxon>Unionoidea</taxon>
        <taxon>Unionidae</taxon>
        <taxon>Unioninae</taxon>
        <taxon>Sinanodonta</taxon>
    </lineage>
</organism>
<dbReference type="Proteomes" id="UP001634394">
    <property type="component" value="Unassembled WGS sequence"/>
</dbReference>
<dbReference type="Pfam" id="PF24892">
    <property type="entry name" value="UTP6_C"/>
    <property type="match status" value="1"/>
</dbReference>
<proteinExistence type="inferred from homology"/>
<evidence type="ECO:0000259" key="2">
    <source>
        <dbReference type="Pfam" id="PF24892"/>
    </source>
</evidence>
<dbReference type="Gene3D" id="1.25.40.10">
    <property type="entry name" value="Tetratricopeptide repeat domain"/>
    <property type="match status" value="2"/>
</dbReference>
<reference evidence="3 4" key="1">
    <citation type="submission" date="2024-11" db="EMBL/GenBank/DDBJ databases">
        <title>Chromosome-level genome assembly of the freshwater bivalve Anodonta woodiana.</title>
        <authorList>
            <person name="Chen X."/>
        </authorList>
    </citation>
    <scope>NUCLEOTIDE SEQUENCE [LARGE SCALE GENOMIC DNA]</scope>
    <source>
        <strain evidence="3">MN2024</strain>
        <tissue evidence="3">Gills</tissue>
    </source>
</reference>
<protein>
    <recommendedName>
        <fullName evidence="2">U3 small nucleolar RNA-associated protein 6 homolog C-terminal domain-containing protein</fullName>
    </recommendedName>
</protein>
<accession>A0ABD3WTY8</accession>
<sequence>MIAELSRKRLQSTLSVFEEASKNKLLSADLFDSWIDVLIRVGLIKKAQEVVVEATTEYPKSVFLWQRRLAILITSYCTEAELTAVFRKALESLPPKETWPLWEIVIENGMSTDSQSIMQLLERASSSNCHEVCLPAKEIYLDTVYLKQGIRAARILYERLMQVKPLSLNFFRQCIQMEFLQSKPKLKIIRKVYEEALEEHGKTTPDLWLEYIQLEMQHPKGQPQNVGSIHFRAMKVLEGKRVNEFVTKYTLVQTEN</sequence>
<dbReference type="EMBL" id="JBJQND010000005">
    <property type="protein sequence ID" value="KAL3876218.1"/>
    <property type="molecule type" value="Genomic_DNA"/>
</dbReference>
<dbReference type="PANTHER" id="PTHR23271:SF1">
    <property type="entry name" value="U3 SMALL NUCLEOLAR RNA-ASSOCIATED PROTEIN 6 HOMOLOG"/>
    <property type="match status" value="1"/>
</dbReference>
<feature type="domain" description="U3 small nucleolar RNA-associated protein 6 homolog C-terminal" evidence="2">
    <location>
        <begin position="3"/>
        <end position="237"/>
    </location>
</feature>
<dbReference type="InterPro" id="IPR013949">
    <property type="entry name" value="Utp6"/>
</dbReference>
<evidence type="ECO:0000256" key="1">
    <source>
        <dbReference type="ARBA" id="ARBA00010734"/>
    </source>
</evidence>
<dbReference type="PANTHER" id="PTHR23271">
    <property type="entry name" value="HEPATOCELLULAR CARCINOMA-ASSOCIATED ANTIGEN 66"/>
    <property type="match status" value="1"/>
</dbReference>
<dbReference type="InterPro" id="IPR056907">
    <property type="entry name" value="UTP6_C"/>
</dbReference>
<dbReference type="SUPFAM" id="SSF48452">
    <property type="entry name" value="TPR-like"/>
    <property type="match status" value="1"/>
</dbReference>
<comment type="caution">
    <text evidence="3">The sequence shown here is derived from an EMBL/GenBank/DDBJ whole genome shotgun (WGS) entry which is preliminary data.</text>
</comment>
<name>A0ABD3WTY8_SINWO</name>